<dbReference type="Proteomes" id="UP000019374">
    <property type="component" value="Unassembled WGS sequence"/>
</dbReference>
<feature type="compositionally biased region" description="Low complexity" evidence="1">
    <location>
        <begin position="7"/>
        <end position="20"/>
    </location>
</feature>
<evidence type="ECO:0000256" key="1">
    <source>
        <dbReference type="SAM" id="MobiDB-lite"/>
    </source>
</evidence>
<dbReference type="HOGENOM" id="CLU_2121763_0_0_1"/>
<proteinExistence type="predicted"/>
<dbReference type="EMBL" id="KE662748">
    <property type="protein sequence ID" value="EQK97316.1"/>
    <property type="molecule type" value="Genomic_DNA"/>
</dbReference>
<accession>T5A6D5</accession>
<feature type="region of interest" description="Disordered" evidence="1">
    <location>
        <begin position="1"/>
        <end position="20"/>
    </location>
</feature>
<gene>
    <name evidence="2" type="ORF">OCS_06971</name>
</gene>
<reference evidence="2 3" key="1">
    <citation type="journal article" date="2013" name="Chin. Sci. Bull.">
        <title>Genome survey uncovers the secrets of sex and lifestyle in caterpillar fungus.</title>
        <authorList>
            <person name="Hu X."/>
            <person name="Zhang Y."/>
            <person name="Xiao G."/>
            <person name="Zheng P."/>
            <person name="Xia Y."/>
            <person name="Zhang X."/>
            <person name="St Leger R.J."/>
            <person name="Liu X."/>
            <person name="Wang C."/>
        </authorList>
    </citation>
    <scope>NUCLEOTIDE SEQUENCE [LARGE SCALE GENOMIC DNA]</scope>
    <source>
        <strain evidence="3">Co18 / CGMCC 3.14243</strain>
        <tissue evidence="2">Fruit-body</tissue>
    </source>
</reference>
<dbReference type="AlphaFoldDB" id="T5A6D5"/>
<protein>
    <submittedName>
        <fullName evidence="2">Uncharacterized protein</fullName>
    </submittedName>
</protein>
<evidence type="ECO:0000313" key="2">
    <source>
        <dbReference type="EMBL" id="EQK97316.1"/>
    </source>
</evidence>
<organism evidence="2 3">
    <name type="scientific">Ophiocordyceps sinensis (strain Co18 / CGMCC 3.14243)</name>
    <name type="common">Yarsagumba caterpillar fungus</name>
    <name type="synonym">Hirsutella sinensis</name>
    <dbReference type="NCBI Taxonomy" id="911162"/>
    <lineage>
        <taxon>Eukaryota</taxon>
        <taxon>Fungi</taxon>
        <taxon>Dikarya</taxon>
        <taxon>Ascomycota</taxon>
        <taxon>Pezizomycotina</taxon>
        <taxon>Sordariomycetes</taxon>
        <taxon>Hypocreomycetidae</taxon>
        <taxon>Hypocreales</taxon>
        <taxon>Ophiocordycipitaceae</taxon>
        <taxon>Ophiocordyceps</taxon>
    </lineage>
</organism>
<name>T5A6D5_OPHSC</name>
<sequence length="114" mass="12524">MTPQSPTPIAAANAAPTPTADAAATFTAENPDAEPAAAAAAQELQQWLEQMMKKTTIPQALYKYVDANIIFKRRENNTLDNEIAATSYVAEMLANYEHGDDSALFYYFREDFNG</sequence>
<evidence type="ECO:0000313" key="3">
    <source>
        <dbReference type="Proteomes" id="UP000019374"/>
    </source>
</evidence>